<feature type="compositionally biased region" description="Polar residues" evidence="5">
    <location>
        <begin position="41"/>
        <end position="50"/>
    </location>
</feature>
<dbReference type="OMA" id="NAGREWI"/>
<evidence type="ECO:0000256" key="5">
    <source>
        <dbReference type="SAM" id="MobiDB-lite"/>
    </source>
</evidence>
<feature type="transmembrane region" description="Helical" evidence="6">
    <location>
        <begin position="301"/>
        <end position="321"/>
    </location>
</feature>
<protein>
    <recommendedName>
        <fullName evidence="9">DUF803 domain membrane protein</fullName>
    </recommendedName>
</protein>
<comment type="caution">
    <text evidence="7">The sequence shown here is derived from an EMBL/GenBank/DDBJ whole genome shotgun (WGS) entry which is preliminary data.</text>
</comment>
<evidence type="ECO:0000313" key="7">
    <source>
        <dbReference type="EMBL" id="CCA67004.1"/>
    </source>
</evidence>
<dbReference type="GO" id="GO:0016020">
    <property type="term" value="C:membrane"/>
    <property type="evidence" value="ECO:0007669"/>
    <property type="project" value="UniProtKB-SubCell"/>
</dbReference>
<dbReference type="EMBL" id="CAFZ01000008">
    <property type="protein sequence ID" value="CCA67004.1"/>
    <property type="molecule type" value="Genomic_DNA"/>
</dbReference>
<reference evidence="7 8" key="1">
    <citation type="journal article" date="2011" name="PLoS Pathog.">
        <title>Endophytic Life Strategies Decoded by Genome and Transcriptome Analyses of the Mutualistic Root Symbiont Piriformospora indica.</title>
        <authorList>
            <person name="Zuccaro A."/>
            <person name="Lahrmann U."/>
            <person name="Guldener U."/>
            <person name="Langen G."/>
            <person name="Pfiffi S."/>
            <person name="Biedenkopf D."/>
            <person name="Wong P."/>
            <person name="Samans B."/>
            <person name="Grimm C."/>
            <person name="Basiewicz M."/>
            <person name="Murat C."/>
            <person name="Martin F."/>
            <person name="Kogel K.H."/>
        </authorList>
    </citation>
    <scope>NUCLEOTIDE SEQUENCE [LARGE SCALE GENOMIC DNA]</scope>
    <source>
        <strain evidence="7 8">DSM 11827</strain>
    </source>
</reference>
<evidence type="ECO:0000256" key="1">
    <source>
        <dbReference type="ARBA" id="ARBA00004141"/>
    </source>
</evidence>
<evidence type="ECO:0000256" key="3">
    <source>
        <dbReference type="ARBA" id="ARBA00022989"/>
    </source>
</evidence>
<dbReference type="AlphaFoldDB" id="G4T6P8"/>
<dbReference type="Proteomes" id="UP000007148">
    <property type="component" value="Unassembled WGS sequence"/>
</dbReference>
<dbReference type="OrthoDB" id="165382at2759"/>
<sequence>MVSSEQASYTSIGIVIAISGNILISLALNIQKVAHKHLHRASSSPRSTPALSRHASAPDNRDDFIESRPLLPRTASSPGPEQGYGATKSKRVFNFPRIRFIQKQPTPALESPPISPNGDIEHDRDDDELDETAKMAESDYLRSKLWWFGFLLMNIGEIGNFLSYAYAPASLVAPLGTVALVANCFFAPLLLHEQFRKAHFLGIILAVVGSITVVLSSKPTDVRLDKDGLIHALLQPLFIGYTIFNFLAILFLMVLSQGNAGREWIFVDVGICALFGGYTVLATKGLSTLLSLKLIQVFKLWITYPLIFVLVGTGVGQIRYLNRALMKFDSKHVIPTQFVMFNLTAIIGSAILYRDFENITLHKMISFIYGILTVFAAIFILTYAPPVDSTGTPLVSLDDPIAVITSPVTPTAHDSIPEPGAAVNIGGGNKFVVRTKASMSNLGISPGQYLLLAASPPGEGVSRPRDPERNNYGSMRARRGRSYAGDIGERSGSADGGRRRTIHFEGDTGR</sequence>
<keyword evidence="4 6" id="KW-0472">Membrane</keyword>
<dbReference type="InParanoid" id="G4T6P8"/>
<evidence type="ECO:0000256" key="6">
    <source>
        <dbReference type="SAM" id="Phobius"/>
    </source>
</evidence>
<dbReference type="Pfam" id="PF05653">
    <property type="entry name" value="Mg_trans_NIPA"/>
    <property type="match status" value="1"/>
</dbReference>
<organism evidence="7 8">
    <name type="scientific">Serendipita indica (strain DSM 11827)</name>
    <name type="common">Root endophyte fungus</name>
    <name type="synonym">Piriformospora indica</name>
    <dbReference type="NCBI Taxonomy" id="1109443"/>
    <lineage>
        <taxon>Eukaryota</taxon>
        <taxon>Fungi</taxon>
        <taxon>Dikarya</taxon>
        <taxon>Basidiomycota</taxon>
        <taxon>Agaricomycotina</taxon>
        <taxon>Agaricomycetes</taxon>
        <taxon>Sebacinales</taxon>
        <taxon>Serendipitaceae</taxon>
        <taxon>Serendipita</taxon>
    </lineage>
</organism>
<accession>G4T6P8</accession>
<evidence type="ECO:0008006" key="9">
    <source>
        <dbReference type="Google" id="ProtNLM"/>
    </source>
</evidence>
<feature type="compositionally biased region" description="Basic and acidic residues" evidence="5">
    <location>
        <begin position="496"/>
        <end position="510"/>
    </location>
</feature>
<dbReference type="eggNOG" id="KOG2922">
    <property type="taxonomic scope" value="Eukaryota"/>
</dbReference>
<proteinExistence type="predicted"/>
<keyword evidence="8" id="KW-1185">Reference proteome</keyword>
<dbReference type="PANTHER" id="PTHR12570">
    <property type="match status" value="1"/>
</dbReference>
<feature type="region of interest" description="Disordered" evidence="5">
    <location>
        <begin position="456"/>
        <end position="510"/>
    </location>
</feature>
<dbReference type="InterPro" id="IPR008521">
    <property type="entry name" value="Mg_trans_NIPA"/>
</dbReference>
<gene>
    <name evidence="7" type="ORF">PIIN_00841</name>
</gene>
<feature type="transmembrane region" description="Helical" evidence="6">
    <location>
        <begin position="172"/>
        <end position="191"/>
    </location>
</feature>
<keyword evidence="3 6" id="KW-1133">Transmembrane helix</keyword>
<feature type="transmembrane region" description="Helical" evidence="6">
    <location>
        <begin position="12"/>
        <end position="30"/>
    </location>
</feature>
<name>G4T6P8_SERID</name>
<feature type="region of interest" description="Disordered" evidence="5">
    <location>
        <begin position="106"/>
        <end position="126"/>
    </location>
</feature>
<feature type="transmembrane region" description="Helical" evidence="6">
    <location>
        <begin position="229"/>
        <end position="252"/>
    </location>
</feature>
<feature type="region of interest" description="Disordered" evidence="5">
    <location>
        <begin position="39"/>
        <end position="87"/>
    </location>
</feature>
<dbReference type="InterPro" id="IPR037185">
    <property type="entry name" value="EmrE-like"/>
</dbReference>
<feature type="transmembrane region" description="Helical" evidence="6">
    <location>
        <begin position="333"/>
        <end position="353"/>
    </location>
</feature>
<evidence type="ECO:0000256" key="4">
    <source>
        <dbReference type="ARBA" id="ARBA00023136"/>
    </source>
</evidence>
<dbReference type="SUPFAM" id="SSF103481">
    <property type="entry name" value="Multidrug resistance efflux transporter EmrE"/>
    <property type="match status" value="1"/>
</dbReference>
<dbReference type="HOGENOM" id="CLU_012349_2_2_1"/>
<evidence type="ECO:0000256" key="2">
    <source>
        <dbReference type="ARBA" id="ARBA00022692"/>
    </source>
</evidence>
<feature type="transmembrane region" description="Helical" evidence="6">
    <location>
        <begin position="365"/>
        <end position="384"/>
    </location>
</feature>
<keyword evidence="2 6" id="KW-0812">Transmembrane</keyword>
<feature type="transmembrane region" description="Helical" evidence="6">
    <location>
        <begin position="145"/>
        <end position="166"/>
    </location>
</feature>
<evidence type="ECO:0000313" key="8">
    <source>
        <dbReference type="Proteomes" id="UP000007148"/>
    </source>
</evidence>
<feature type="transmembrane region" description="Helical" evidence="6">
    <location>
        <begin position="198"/>
        <end position="217"/>
    </location>
</feature>
<dbReference type="GO" id="GO:0015095">
    <property type="term" value="F:magnesium ion transmembrane transporter activity"/>
    <property type="evidence" value="ECO:0007669"/>
    <property type="project" value="InterPro"/>
</dbReference>
<dbReference type="PANTHER" id="PTHR12570:SF65">
    <property type="entry name" value="MAGNESIUM TRANSPORTER NIPA9-RELATED"/>
    <property type="match status" value="1"/>
</dbReference>
<comment type="subcellular location">
    <subcellularLocation>
        <location evidence="1">Membrane</location>
        <topology evidence="1">Multi-pass membrane protein</topology>
    </subcellularLocation>
</comment>